<gene>
    <name evidence="2" type="ORF">Pcinc_006486</name>
</gene>
<accession>A0AAE1GAJ6</accession>
<reference evidence="2" key="1">
    <citation type="submission" date="2023-10" db="EMBL/GenBank/DDBJ databases">
        <title>Genome assemblies of two species of porcelain crab, Petrolisthes cinctipes and Petrolisthes manimaculis (Anomura: Porcellanidae).</title>
        <authorList>
            <person name="Angst P."/>
        </authorList>
    </citation>
    <scope>NUCLEOTIDE SEQUENCE</scope>
    <source>
        <strain evidence="2">PB745_01</strain>
        <tissue evidence="2">Gill</tissue>
    </source>
</reference>
<protein>
    <submittedName>
        <fullName evidence="2">Uncharacterized protein</fullName>
    </submittedName>
</protein>
<feature type="compositionally biased region" description="Low complexity" evidence="1">
    <location>
        <begin position="1"/>
        <end position="10"/>
    </location>
</feature>
<sequence>MALARSARSQAAHRARCTTPAGHQHCSPCTNSSPPFQLYTSSSPTPSPSPYSNSTFYSAKKRKRLFETETESGSIESDEKSVEEYGLLVTNCDLESLLKNTLCSECLSVPTAHFKSRGRGTDSETIITCSYKENLYEINSELLDMR</sequence>
<keyword evidence="3" id="KW-1185">Reference proteome</keyword>
<dbReference type="Proteomes" id="UP001286313">
    <property type="component" value="Unassembled WGS sequence"/>
</dbReference>
<dbReference type="EMBL" id="JAWQEG010000481">
    <property type="protein sequence ID" value="KAK3889514.1"/>
    <property type="molecule type" value="Genomic_DNA"/>
</dbReference>
<dbReference type="AlphaFoldDB" id="A0AAE1GAJ6"/>
<evidence type="ECO:0000256" key="1">
    <source>
        <dbReference type="SAM" id="MobiDB-lite"/>
    </source>
</evidence>
<evidence type="ECO:0000313" key="2">
    <source>
        <dbReference type="EMBL" id="KAK3889514.1"/>
    </source>
</evidence>
<proteinExistence type="predicted"/>
<comment type="caution">
    <text evidence="2">The sequence shown here is derived from an EMBL/GenBank/DDBJ whole genome shotgun (WGS) entry which is preliminary data.</text>
</comment>
<organism evidence="2 3">
    <name type="scientific">Petrolisthes cinctipes</name>
    <name type="common">Flat porcelain crab</name>
    <dbReference type="NCBI Taxonomy" id="88211"/>
    <lineage>
        <taxon>Eukaryota</taxon>
        <taxon>Metazoa</taxon>
        <taxon>Ecdysozoa</taxon>
        <taxon>Arthropoda</taxon>
        <taxon>Crustacea</taxon>
        <taxon>Multicrustacea</taxon>
        <taxon>Malacostraca</taxon>
        <taxon>Eumalacostraca</taxon>
        <taxon>Eucarida</taxon>
        <taxon>Decapoda</taxon>
        <taxon>Pleocyemata</taxon>
        <taxon>Anomura</taxon>
        <taxon>Galatheoidea</taxon>
        <taxon>Porcellanidae</taxon>
        <taxon>Petrolisthes</taxon>
    </lineage>
</organism>
<name>A0AAE1GAJ6_PETCI</name>
<evidence type="ECO:0000313" key="3">
    <source>
        <dbReference type="Proteomes" id="UP001286313"/>
    </source>
</evidence>
<feature type="region of interest" description="Disordered" evidence="1">
    <location>
        <begin position="1"/>
        <end position="28"/>
    </location>
</feature>